<evidence type="ECO:0000313" key="1">
    <source>
        <dbReference type="EMBL" id="AUB40953.1"/>
    </source>
</evidence>
<organism evidence="1 2">
    <name type="scientific">Nostoc flagelliforme CCNUN1</name>
    <dbReference type="NCBI Taxonomy" id="2038116"/>
    <lineage>
        <taxon>Bacteria</taxon>
        <taxon>Bacillati</taxon>
        <taxon>Cyanobacteriota</taxon>
        <taxon>Cyanophyceae</taxon>
        <taxon>Nostocales</taxon>
        <taxon>Nostocaceae</taxon>
        <taxon>Nostoc</taxon>
    </lineage>
</organism>
<keyword evidence="2" id="KW-1185">Reference proteome</keyword>
<evidence type="ECO:0000313" key="2">
    <source>
        <dbReference type="Proteomes" id="UP000232003"/>
    </source>
</evidence>
<accession>A0A2K8T023</accession>
<proteinExistence type="predicted"/>
<dbReference type="KEGG" id="nfl:COO91_06989"/>
<protein>
    <submittedName>
        <fullName evidence="1">Uncharacterized protein</fullName>
    </submittedName>
</protein>
<gene>
    <name evidence="1" type="ORF">COO91_06989</name>
</gene>
<sequence>MRSEKDSCSSFGLATASKTFKGKIRTHTILDFRFWIVKR</sequence>
<reference evidence="1 2" key="1">
    <citation type="submission" date="2017-11" db="EMBL/GenBank/DDBJ databases">
        <title>Complete genome of a free-living desiccation-tolerant cyanobacterium and its photosynthetic adaptation to extreme terrestrial habitat.</title>
        <authorList>
            <person name="Shang J."/>
        </authorList>
    </citation>
    <scope>NUCLEOTIDE SEQUENCE [LARGE SCALE GENOMIC DNA]</scope>
    <source>
        <strain evidence="1 2">CCNUN1</strain>
    </source>
</reference>
<dbReference type="AlphaFoldDB" id="A0A2K8T023"/>
<dbReference type="EMBL" id="CP024785">
    <property type="protein sequence ID" value="AUB40953.1"/>
    <property type="molecule type" value="Genomic_DNA"/>
</dbReference>
<name>A0A2K8T023_9NOSO</name>
<dbReference type="Proteomes" id="UP000232003">
    <property type="component" value="Chromosome"/>
</dbReference>